<dbReference type="AlphaFoldDB" id="A0A0E0HQ56"/>
<dbReference type="HOGENOM" id="CLU_1339414_0_0_1"/>
<feature type="region of interest" description="Disordered" evidence="1">
    <location>
        <begin position="26"/>
        <end position="54"/>
    </location>
</feature>
<organism evidence="2">
    <name type="scientific">Oryza nivara</name>
    <name type="common">Indian wild rice</name>
    <name type="synonym">Oryza sativa f. spontanea</name>
    <dbReference type="NCBI Taxonomy" id="4536"/>
    <lineage>
        <taxon>Eukaryota</taxon>
        <taxon>Viridiplantae</taxon>
        <taxon>Streptophyta</taxon>
        <taxon>Embryophyta</taxon>
        <taxon>Tracheophyta</taxon>
        <taxon>Spermatophyta</taxon>
        <taxon>Magnoliopsida</taxon>
        <taxon>Liliopsida</taxon>
        <taxon>Poales</taxon>
        <taxon>Poaceae</taxon>
        <taxon>BOP clade</taxon>
        <taxon>Oryzoideae</taxon>
        <taxon>Oryzeae</taxon>
        <taxon>Oryzinae</taxon>
        <taxon>Oryza</taxon>
    </lineage>
</organism>
<evidence type="ECO:0000313" key="2">
    <source>
        <dbReference type="EnsemblPlants" id="ONIVA06G15640.1"/>
    </source>
</evidence>
<reference evidence="2" key="2">
    <citation type="submission" date="2018-04" db="EMBL/GenBank/DDBJ databases">
        <title>OnivRS2 (Oryza nivara Reference Sequence Version 2).</title>
        <authorList>
            <person name="Zhang J."/>
            <person name="Kudrna D."/>
            <person name="Lee S."/>
            <person name="Talag J."/>
            <person name="Rajasekar S."/>
            <person name="Welchert J."/>
            <person name="Hsing Y.-I."/>
            <person name="Wing R.A."/>
        </authorList>
    </citation>
    <scope>NUCLEOTIDE SEQUENCE [LARGE SCALE GENOMIC DNA]</scope>
    <source>
        <strain evidence="2">SL10</strain>
    </source>
</reference>
<evidence type="ECO:0000313" key="3">
    <source>
        <dbReference type="Proteomes" id="UP000006591"/>
    </source>
</evidence>
<sequence>MSSHHSLLSICGQCRGAQRAEGGARAAISSPVSPDSLPPTASARWTAGERSGVRRRGRRGAAVGHGQSRGAEWRWAASGVGRADEKDVAAVVRLAGVGEEMRAAADERGAARGLRLARGEEPRATEDTRAAIGGRGVASSGWSSARVRSHVGGPSGAGRLPAGGEDPLRPVAAPPVALHHLVGLIPPSSQRSPLTRVTPPRSAST</sequence>
<proteinExistence type="predicted"/>
<feature type="compositionally biased region" description="Low complexity" evidence="1">
    <location>
        <begin position="170"/>
        <end position="182"/>
    </location>
</feature>
<accession>A0A0E0HQ56</accession>
<evidence type="ECO:0000256" key="1">
    <source>
        <dbReference type="SAM" id="MobiDB-lite"/>
    </source>
</evidence>
<dbReference type="EnsemblPlants" id="ONIVA06G15640.1">
    <property type="protein sequence ID" value="ONIVA06G15640.1"/>
    <property type="gene ID" value="ONIVA06G15640"/>
</dbReference>
<name>A0A0E0HQ56_ORYNI</name>
<reference evidence="2" key="1">
    <citation type="submission" date="2015-04" db="UniProtKB">
        <authorList>
            <consortium name="EnsemblPlants"/>
        </authorList>
    </citation>
    <scope>IDENTIFICATION</scope>
    <source>
        <strain evidence="2">SL10</strain>
    </source>
</reference>
<feature type="region of interest" description="Disordered" evidence="1">
    <location>
        <begin position="120"/>
        <end position="205"/>
    </location>
</feature>
<dbReference type="Proteomes" id="UP000006591">
    <property type="component" value="Chromosome 6"/>
</dbReference>
<feature type="compositionally biased region" description="Basic and acidic residues" evidence="1">
    <location>
        <begin position="120"/>
        <end position="129"/>
    </location>
</feature>
<dbReference type="Gramene" id="ONIVA06G15640.1">
    <property type="protein sequence ID" value="ONIVA06G15640.1"/>
    <property type="gene ID" value="ONIVA06G15640"/>
</dbReference>
<keyword evidence="3" id="KW-1185">Reference proteome</keyword>
<feature type="compositionally biased region" description="Polar residues" evidence="1">
    <location>
        <begin position="187"/>
        <end position="205"/>
    </location>
</feature>
<evidence type="ECO:0008006" key="4">
    <source>
        <dbReference type="Google" id="ProtNLM"/>
    </source>
</evidence>
<protein>
    <recommendedName>
        <fullName evidence="4">DUF834 domain-containing protein</fullName>
    </recommendedName>
</protein>